<dbReference type="PANTHER" id="PTHR30602:SF12">
    <property type="entry name" value="AMINO-ACID ACETYLTRANSFERASE NAGS1, CHLOROPLASTIC-RELATED"/>
    <property type="match status" value="1"/>
</dbReference>
<dbReference type="GO" id="GO:0004042">
    <property type="term" value="F:L-glutamate N-acetyltransferase activity"/>
    <property type="evidence" value="ECO:0007669"/>
    <property type="project" value="InterPro"/>
</dbReference>
<protein>
    <recommendedName>
        <fullName evidence="3">N-acetyltransferase domain-containing protein</fullName>
    </recommendedName>
</protein>
<dbReference type="OrthoDB" id="1643041at2759"/>
<reference evidence="4" key="1">
    <citation type="submission" date="2019-11" db="EMBL/GenBank/DDBJ databases">
        <authorList>
            <person name="Liu Y."/>
            <person name="Hou J."/>
            <person name="Li T.-Q."/>
            <person name="Guan C.-H."/>
            <person name="Wu X."/>
            <person name="Wu H.-Z."/>
            <person name="Ling F."/>
            <person name="Zhang R."/>
            <person name="Shi X.-G."/>
            <person name="Ren J.-P."/>
            <person name="Chen E.-F."/>
            <person name="Sun J.-M."/>
        </authorList>
    </citation>
    <scope>NUCLEOTIDE SEQUENCE</scope>
    <source>
        <strain evidence="4">Adult_tree_wgs_1</strain>
        <tissue evidence="4">Leaves</tissue>
    </source>
</reference>
<proteinExistence type="predicted"/>
<dbReference type="Proteomes" id="UP000626092">
    <property type="component" value="Unassembled WGS sequence"/>
</dbReference>
<sequence>MEHFTFLLQPDYQRCDDGGDRNRSRAHIVGKAVCELPMYEVFVFNIANLIHLETFNGRISVTFACPNILVKGRQNVVVDFIVFDNEKFMTLLSQKLWRLFSEQYLLDIGHRVLATGRTLLQALDSFIVVEREGLIIACAALFHYLGKKWGEVAAIAVSPECRGQGQGDKLLDYIENKESSIGFEMLFLVTTQQTADCIAAFDLSLKYCSIDEKSLLRFVRRGFSACSVECIPEEKRKKINRSHG</sequence>
<dbReference type="SUPFAM" id="SSF55729">
    <property type="entry name" value="Acyl-CoA N-acyltransferases (Nat)"/>
    <property type="match status" value="1"/>
</dbReference>
<comment type="caution">
    <text evidence="4">The sequence shown here is derived from an EMBL/GenBank/DDBJ whole genome shotgun (WGS) entry which is preliminary data.</text>
</comment>
<keyword evidence="5" id="KW-1185">Reference proteome</keyword>
<dbReference type="Pfam" id="PF00583">
    <property type="entry name" value="Acetyltransf_1"/>
    <property type="match status" value="1"/>
</dbReference>
<dbReference type="Gene3D" id="3.40.630.30">
    <property type="match status" value="1"/>
</dbReference>
<dbReference type="AlphaFoldDB" id="A0A834FY04"/>
<gene>
    <name evidence="4" type="ORF">RHSIM_RhsimUnG0137900</name>
</gene>
<dbReference type="InterPro" id="IPR000182">
    <property type="entry name" value="GNAT_dom"/>
</dbReference>
<dbReference type="GO" id="GO:0006526">
    <property type="term" value="P:L-arginine biosynthetic process"/>
    <property type="evidence" value="ECO:0007669"/>
    <property type="project" value="InterPro"/>
</dbReference>
<accession>A0A834FY04</accession>
<dbReference type="PROSITE" id="PS51186">
    <property type="entry name" value="GNAT"/>
    <property type="match status" value="1"/>
</dbReference>
<evidence type="ECO:0000313" key="4">
    <source>
        <dbReference type="EMBL" id="KAF7113324.1"/>
    </source>
</evidence>
<evidence type="ECO:0000313" key="5">
    <source>
        <dbReference type="Proteomes" id="UP000626092"/>
    </source>
</evidence>
<organism evidence="4 5">
    <name type="scientific">Rhododendron simsii</name>
    <name type="common">Sims's rhododendron</name>
    <dbReference type="NCBI Taxonomy" id="118357"/>
    <lineage>
        <taxon>Eukaryota</taxon>
        <taxon>Viridiplantae</taxon>
        <taxon>Streptophyta</taxon>
        <taxon>Embryophyta</taxon>
        <taxon>Tracheophyta</taxon>
        <taxon>Spermatophyta</taxon>
        <taxon>Magnoliopsida</taxon>
        <taxon>eudicotyledons</taxon>
        <taxon>Gunneridae</taxon>
        <taxon>Pentapetalae</taxon>
        <taxon>asterids</taxon>
        <taxon>Ericales</taxon>
        <taxon>Ericaceae</taxon>
        <taxon>Ericoideae</taxon>
        <taxon>Rhodoreae</taxon>
        <taxon>Rhododendron</taxon>
    </lineage>
</organism>
<keyword evidence="1" id="KW-0808">Transferase</keyword>
<dbReference type="PANTHER" id="PTHR30602">
    <property type="entry name" value="AMINO-ACID ACETYLTRANSFERASE"/>
    <property type="match status" value="1"/>
</dbReference>
<evidence type="ECO:0000256" key="1">
    <source>
        <dbReference type="ARBA" id="ARBA00022679"/>
    </source>
</evidence>
<name>A0A834FY04_RHOSS</name>
<evidence type="ECO:0000256" key="2">
    <source>
        <dbReference type="ARBA" id="ARBA00023315"/>
    </source>
</evidence>
<dbReference type="GO" id="GO:0005737">
    <property type="term" value="C:cytoplasm"/>
    <property type="evidence" value="ECO:0007669"/>
    <property type="project" value="InterPro"/>
</dbReference>
<dbReference type="CDD" id="cd04301">
    <property type="entry name" value="NAT_SF"/>
    <property type="match status" value="1"/>
</dbReference>
<dbReference type="EMBL" id="WJXA01000301">
    <property type="protein sequence ID" value="KAF7113324.1"/>
    <property type="molecule type" value="Genomic_DNA"/>
</dbReference>
<evidence type="ECO:0000259" key="3">
    <source>
        <dbReference type="PROSITE" id="PS51186"/>
    </source>
</evidence>
<feature type="domain" description="N-acetyltransferase" evidence="3">
    <location>
        <begin position="75"/>
        <end position="240"/>
    </location>
</feature>
<dbReference type="InterPro" id="IPR016181">
    <property type="entry name" value="Acyl_CoA_acyltransferase"/>
</dbReference>
<keyword evidence="2" id="KW-0012">Acyltransferase</keyword>
<dbReference type="InterPro" id="IPR010167">
    <property type="entry name" value="NH2A_AcTrfase"/>
</dbReference>